<name>A0A0A0RET8_PSEWB</name>
<dbReference type="EMBL" id="KM019215">
    <property type="protein sequence ID" value="AIV98003.1"/>
    <property type="molecule type" value="Genomic_DNA"/>
</dbReference>
<reference evidence="1" key="1">
    <citation type="journal article" date="2015" name="Appl. Environ. Microbiol.">
        <title>Transcriptional activation of multiple operons involved in para-nitrophenol degradation by Pseudomonas sp. Strain WBC-3.</title>
        <authorList>
            <person name="Zhang W.M."/>
            <person name="Zhang J.J."/>
            <person name="Jiang X."/>
            <person name="Chao H."/>
            <person name="Zhou N.Y."/>
        </authorList>
    </citation>
    <scope>NUCLEOTIDE SEQUENCE</scope>
    <source>
        <strain evidence="1">WBC-3</strain>
    </source>
</reference>
<protein>
    <recommendedName>
        <fullName evidence="2">DUF1302 domain-containing protein</fullName>
    </recommendedName>
</protein>
<organism evidence="1">
    <name type="scientific">Pseudomonas sp. (strain WBC-3)</name>
    <dbReference type="NCBI Taxonomy" id="165468"/>
    <lineage>
        <taxon>Bacteria</taxon>
        <taxon>Pseudomonadati</taxon>
        <taxon>Pseudomonadota</taxon>
        <taxon>Gammaproteobacteria</taxon>
        <taxon>Pseudomonadales</taxon>
        <taxon>Pseudomonadaceae</taxon>
        <taxon>Pseudomonas</taxon>
    </lineage>
</organism>
<proteinExistence type="predicted"/>
<accession>A0A0A0RET8</accession>
<dbReference type="Pfam" id="PF06980">
    <property type="entry name" value="DUF1302"/>
    <property type="match status" value="1"/>
</dbReference>
<sequence>MKAKASFSLAPAKPSVRHLQLAMAAALLGSHGVPDVEAFQIDTGNPDYSVAFDNTIKYSAAWRVKNQENAVRPAYNPNLDDGDNNFNRGLISDRLDLLSELDMSYQRRYGVRVSGAAWYDDVYNRGNDNHSDTVNSISVRNDQFTSDTRRLQGRDGELLDAFGYGKFDLGDMSLSLRGGRYSQVYGESLFFGGNGIAVAQSPVDINKLLSVPSSTFKEIIRPIGQVGGSLLVNQNVTLGAYYQYRWEEARLPAAGSYFSYADFLDEGGETFIIGPGLALRRGKDIDPSNSGQYGFQVKMKFGEFEYGLYAARYHDKFPQFYLRPGEGDYALVYGEGIRTFGASISTLIGETNVAAETSIRRNTPLAATGNVVVDVNGNGDGDHNPLYPVGNTFHAQVSAVSVLPGDGLWDGATLLGEVAYNRITSVDKNRDQLDPNVTRNASSLRMLFTPEYFQVFPGVDMTVPLGIGYGISGNTAVLGTGFSPEGGGDMSLGLQFDYRKTWRGGISFTHYYGSAGGVVDSTGALSGDQVYADRDFVSISLQRTF</sequence>
<gene>
    <name evidence="1" type="ORF">WBC3-000003</name>
</gene>
<evidence type="ECO:0008006" key="2">
    <source>
        <dbReference type="Google" id="ProtNLM"/>
    </source>
</evidence>
<dbReference type="AlphaFoldDB" id="A0A0A0RET8"/>
<evidence type="ECO:0000313" key="1">
    <source>
        <dbReference type="EMBL" id="AIV98003.1"/>
    </source>
</evidence>
<dbReference type="InterPro" id="IPR010727">
    <property type="entry name" value="DUF1302"/>
</dbReference>